<dbReference type="Proteomes" id="UP000237347">
    <property type="component" value="Unassembled WGS sequence"/>
</dbReference>
<proteinExistence type="predicted"/>
<evidence type="ECO:0000256" key="1">
    <source>
        <dbReference type="SAM" id="MobiDB-lite"/>
    </source>
</evidence>
<dbReference type="EMBL" id="PKMF04000250">
    <property type="protein sequence ID" value="KAK7840972.1"/>
    <property type="molecule type" value="Genomic_DNA"/>
</dbReference>
<dbReference type="AlphaFoldDB" id="A0AAW0KQ56"/>
<protein>
    <submittedName>
        <fullName evidence="3">Uncharacterized protein</fullName>
    </submittedName>
</protein>
<sequence>SLKLLKQQDPATDQKHRASTDRSDTQQAPITDRTPSKHRSPIGHPASTDRTPSKHRSASLLKYRSDLRASTEPEVQNQSMERLAFSCLFLFISLLAFADGTLTYYI</sequence>
<keyword evidence="4" id="KW-1185">Reference proteome</keyword>
<evidence type="ECO:0000313" key="4">
    <source>
        <dbReference type="Proteomes" id="UP000237347"/>
    </source>
</evidence>
<keyword evidence="2" id="KW-0812">Transmembrane</keyword>
<keyword evidence="2" id="KW-0472">Membrane</keyword>
<comment type="caution">
    <text evidence="3">The sequence shown here is derived from an EMBL/GenBank/DDBJ whole genome shotgun (WGS) entry which is preliminary data.</text>
</comment>
<feature type="transmembrane region" description="Helical" evidence="2">
    <location>
        <begin position="83"/>
        <end position="105"/>
    </location>
</feature>
<feature type="region of interest" description="Disordered" evidence="1">
    <location>
        <begin position="1"/>
        <end position="74"/>
    </location>
</feature>
<evidence type="ECO:0000256" key="2">
    <source>
        <dbReference type="SAM" id="Phobius"/>
    </source>
</evidence>
<keyword evidence="2" id="KW-1133">Transmembrane helix</keyword>
<feature type="non-terminal residue" evidence="3">
    <location>
        <position position="1"/>
    </location>
</feature>
<organism evidence="3 4">
    <name type="scientific">Quercus suber</name>
    <name type="common">Cork oak</name>
    <dbReference type="NCBI Taxonomy" id="58331"/>
    <lineage>
        <taxon>Eukaryota</taxon>
        <taxon>Viridiplantae</taxon>
        <taxon>Streptophyta</taxon>
        <taxon>Embryophyta</taxon>
        <taxon>Tracheophyta</taxon>
        <taxon>Spermatophyta</taxon>
        <taxon>Magnoliopsida</taxon>
        <taxon>eudicotyledons</taxon>
        <taxon>Gunneridae</taxon>
        <taxon>Pentapetalae</taxon>
        <taxon>rosids</taxon>
        <taxon>fabids</taxon>
        <taxon>Fagales</taxon>
        <taxon>Fagaceae</taxon>
        <taxon>Quercus</taxon>
    </lineage>
</organism>
<reference evidence="3 4" key="1">
    <citation type="journal article" date="2018" name="Sci. Data">
        <title>The draft genome sequence of cork oak.</title>
        <authorList>
            <person name="Ramos A.M."/>
            <person name="Usie A."/>
            <person name="Barbosa P."/>
            <person name="Barros P.M."/>
            <person name="Capote T."/>
            <person name="Chaves I."/>
            <person name="Simoes F."/>
            <person name="Abreu I."/>
            <person name="Carrasquinho I."/>
            <person name="Faro C."/>
            <person name="Guimaraes J.B."/>
            <person name="Mendonca D."/>
            <person name="Nobrega F."/>
            <person name="Rodrigues L."/>
            <person name="Saibo N.J.M."/>
            <person name="Varela M.C."/>
            <person name="Egas C."/>
            <person name="Matos J."/>
            <person name="Miguel C.M."/>
            <person name="Oliveira M.M."/>
            <person name="Ricardo C.P."/>
            <person name="Goncalves S."/>
        </authorList>
    </citation>
    <scope>NUCLEOTIDE SEQUENCE [LARGE SCALE GENOMIC DNA]</scope>
    <source>
        <strain evidence="4">cv. HL8</strain>
    </source>
</reference>
<name>A0AAW0KQ56_QUESU</name>
<evidence type="ECO:0000313" key="3">
    <source>
        <dbReference type="EMBL" id="KAK7840972.1"/>
    </source>
</evidence>
<feature type="compositionally biased region" description="Basic and acidic residues" evidence="1">
    <location>
        <begin position="12"/>
        <end position="24"/>
    </location>
</feature>
<accession>A0AAW0KQ56</accession>
<gene>
    <name evidence="3" type="ORF">CFP56_016027</name>
</gene>